<dbReference type="OrthoDB" id="7068310at2"/>
<feature type="domain" description="DUF3955" evidence="2">
    <location>
        <begin position="11"/>
        <end position="66"/>
    </location>
</feature>
<keyword evidence="1" id="KW-1133">Transmembrane helix</keyword>
<dbReference type="InterPro" id="IPR025016">
    <property type="entry name" value="DUF3955"/>
</dbReference>
<evidence type="ECO:0000313" key="5">
    <source>
        <dbReference type="Proteomes" id="UP000182798"/>
    </source>
</evidence>
<evidence type="ECO:0000313" key="3">
    <source>
        <dbReference type="EMBL" id="CAB5497834.1"/>
    </source>
</evidence>
<evidence type="ECO:0000313" key="6">
    <source>
        <dbReference type="Proteomes" id="UP000643672"/>
    </source>
</evidence>
<reference evidence="3 6" key="3">
    <citation type="submission" date="2020-05" db="EMBL/GenBank/DDBJ databases">
        <authorList>
            <person name="Petersen J."/>
            <person name="Sayavedra L."/>
        </authorList>
    </citation>
    <scope>NUCLEOTIDE SEQUENCE [LARGE SCALE GENOMIC DNA]</scope>
    <source>
        <strain evidence="3">B thermophilus SOXS</strain>
    </source>
</reference>
<dbReference type="AlphaFoldDB" id="A0A1J5TWM7"/>
<dbReference type="RefSeq" id="WP_071563804.1">
    <property type="nucleotide sequence ID" value="NZ_CAESAQ020000043.1"/>
</dbReference>
<organism evidence="4 5">
    <name type="scientific">Bathymodiolus thermophilus thioautotrophic gill symbiont</name>
    <dbReference type="NCBI Taxonomy" id="2360"/>
    <lineage>
        <taxon>Bacteria</taxon>
        <taxon>Pseudomonadati</taxon>
        <taxon>Pseudomonadota</taxon>
        <taxon>Gammaproteobacteria</taxon>
        <taxon>sulfur-oxidizing symbionts</taxon>
    </lineage>
</organism>
<accession>A0A1J5TWM7</accession>
<dbReference type="EMBL" id="CAESAQ020000043">
    <property type="protein sequence ID" value="CAB5497834.1"/>
    <property type="molecule type" value="Genomic_DNA"/>
</dbReference>
<sequence length="79" mass="9237">MQKSFKNTILKISLFFLFLAIISMLAQQTLYPQYTDAQGILHETLWVPIGAFSFVLSLFIFVIYLLFSVINFIIKRRSK</sequence>
<comment type="caution">
    <text evidence="4">The sequence shown here is derived from an EMBL/GenBank/DDBJ whole genome shotgun (WGS) entry which is preliminary data.</text>
</comment>
<dbReference type="Pfam" id="PF13127">
    <property type="entry name" value="DUF3955"/>
    <property type="match status" value="1"/>
</dbReference>
<dbReference type="Proteomes" id="UP000643672">
    <property type="component" value="Unassembled WGS sequence"/>
</dbReference>
<reference evidence="4" key="2">
    <citation type="journal article" date="2017" name="Stand. Genomic Sci.">
        <title>Genome sequence of the sulfur-oxidizing Bathymodiolus thermophilus gill endosymbiont.</title>
        <authorList>
            <person name="Ponnudurai R."/>
            <person name="Sayavedra L."/>
            <person name="Kleiner M."/>
            <person name="Heiden S.E."/>
            <person name="Thurmer A."/>
            <person name="Felbeck H."/>
            <person name="Schluter R."/>
            <person name="Sievert S.M."/>
            <person name="Daniel R."/>
            <person name="Schweder T."/>
            <person name="Markert S."/>
        </authorList>
    </citation>
    <scope>NUCLEOTIDE SEQUENCE</scope>
    <source>
        <strain evidence="4">BAT/CrabSpa'14</strain>
    </source>
</reference>
<feature type="transmembrane region" description="Helical" evidence="1">
    <location>
        <begin position="12"/>
        <end position="31"/>
    </location>
</feature>
<proteinExistence type="predicted"/>
<keyword evidence="1" id="KW-0812">Transmembrane</keyword>
<keyword evidence="6" id="KW-1185">Reference proteome</keyword>
<name>A0A1J5TWM7_9GAMM</name>
<evidence type="ECO:0000259" key="2">
    <source>
        <dbReference type="Pfam" id="PF13127"/>
    </source>
</evidence>
<gene>
    <name evidence="4" type="ORF">BGC33_15225</name>
    <name evidence="3" type="ORF">THERMOS_741</name>
</gene>
<keyword evidence="1" id="KW-0472">Membrane</keyword>
<feature type="transmembrane region" description="Helical" evidence="1">
    <location>
        <begin position="51"/>
        <end position="74"/>
    </location>
</feature>
<protein>
    <recommendedName>
        <fullName evidence="2">DUF3955 domain-containing protein</fullName>
    </recommendedName>
</protein>
<evidence type="ECO:0000256" key="1">
    <source>
        <dbReference type="SAM" id="Phobius"/>
    </source>
</evidence>
<reference evidence="5" key="1">
    <citation type="submission" date="2016-09" db="EMBL/GenBank/DDBJ databases">
        <title>Genome Sequence of Bathymodiolus thermophilus sulfur-oxidizing gill endosymbiont.</title>
        <authorList>
            <person name="Ponnudurai R."/>
            <person name="Kleiner M."/>
            <person name="Sayavedra L."/>
            <person name="Thuermer A."/>
            <person name="Felbeck H."/>
            <person name="Schlueter R."/>
            <person name="Schweder T."/>
            <person name="Markert S."/>
        </authorList>
    </citation>
    <scope>NUCLEOTIDE SEQUENCE [LARGE SCALE GENOMIC DNA]</scope>
    <source>
        <strain evidence="5">BAT/CrabSpa'14</strain>
    </source>
</reference>
<dbReference type="EMBL" id="MIQH01000398">
    <property type="protein sequence ID" value="OIR25162.1"/>
    <property type="molecule type" value="Genomic_DNA"/>
</dbReference>
<evidence type="ECO:0000313" key="4">
    <source>
        <dbReference type="EMBL" id="OIR25162.1"/>
    </source>
</evidence>
<dbReference type="Proteomes" id="UP000182798">
    <property type="component" value="Unassembled WGS sequence"/>
</dbReference>